<sequence>MDPSHLQGEVDAAAGASWVTVEEWSGSSASTLSRTAVLTASASSLTSHRFGSRWGQIGGRLLGAFVPEGFPGSVTQDYVPFQVWDTLQGLSTYIRAMLSTQWFLRDLTGMLGGILFTFYQGSNLDSNAKMWRLVADFMNDLANYKAVQSLSLTTLNYERSSILLQYFMEHGEALAPQQVSQQEHILPFSVKLEETD</sequence>
<dbReference type="Proteomes" id="UP001054889">
    <property type="component" value="Unassembled WGS sequence"/>
</dbReference>
<comment type="subcellular location">
    <subcellularLocation>
        <location evidence="1">Membrane</location>
    </subcellularLocation>
</comment>
<keyword evidence="5" id="KW-0472">Membrane</keyword>
<comment type="caution">
    <text evidence="7">The sequence shown here is derived from an EMBL/GenBank/DDBJ whole genome shotgun (WGS) entry which is preliminary data.</text>
</comment>
<keyword evidence="4" id="KW-1133">Transmembrane helix</keyword>
<keyword evidence="8" id="KW-1185">Reference proteome</keyword>
<protein>
    <recommendedName>
        <fullName evidence="6">Protein root UVB sensitive/RUS domain-containing protein</fullName>
    </recommendedName>
</protein>
<keyword evidence="3" id="KW-0812">Transmembrane</keyword>
<evidence type="ECO:0000256" key="3">
    <source>
        <dbReference type="ARBA" id="ARBA00022692"/>
    </source>
</evidence>
<reference evidence="7" key="2">
    <citation type="submission" date="2021-12" db="EMBL/GenBank/DDBJ databases">
        <title>Resequencing data analysis of finger millet.</title>
        <authorList>
            <person name="Hatakeyama M."/>
            <person name="Aluri S."/>
            <person name="Balachadran M.T."/>
            <person name="Sivarajan S.R."/>
            <person name="Poveda L."/>
            <person name="Shimizu-Inatsugi R."/>
            <person name="Schlapbach R."/>
            <person name="Sreeman S.M."/>
            <person name="Shimizu K.K."/>
        </authorList>
    </citation>
    <scope>NUCLEOTIDE SEQUENCE</scope>
</reference>
<evidence type="ECO:0000256" key="2">
    <source>
        <dbReference type="ARBA" id="ARBA00007558"/>
    </source>
</evidence>
<organism evidence="7 8">
    <name type="scientific">Eleusine coracana subsp. coracana</name>
    <dbReference type="NCBI Taxonomy" id="191504"/>
    <lineage>
        <taxon>Eukaryota</taxon>
        <taxon>Viridiplantae</taxon>
        <taxon>Streptophyta</taxon>
        <taxon>Embryophyta</taxon>
        <taxon>Tracheophyta</taxon>
        <taxon>Spermatophyta</taxon>
        <taxon>Magnoliopsida</taxon>
        <taxon>Liliopsida</taxon>
        <taxon>Poales</taxon>
        <taxon>Poaceae</taxon>
        <taxon>PACMAD clade</taxon>
        <taxon>Chloridoideae</taxon>
        <taxon>Cynodonteae</taxon>
        <taxon>Eleusininae</taxon>
        <taxon>Eleusine</taxon>
    </lineage>
</organism>
<evidence type="ECO:0000256" key="5">
    <source>
        <dbReference type="ARBA" id="ARBA00023136"/>
    </source>
</evidence>
<dbReference type="Pfam" id="PF04884">
    <property type="entry name" value="UVB_sens_prot"/>
    <property type="match status" value="1"/>
</dbReference>
<dbReference type="InterPro" id="IPR054549">
    <property type="entry name" value="UVB_sens_RUS_dom"/>
</dbReference>
<name>A0AAV5F8J8_ELECO</name>
<proteinExistence type="inferred from homology"/>
<feature type="domain" description="Protein root UVB sensitive/RUS" evidence="6">
    <location>
        <begin position="101"/>
        <end position="142"/>
    </location>
</feature>
<evidence type="ECO:0000259" key="6">
    <source>
        <dbReference type="Pfam" id="PF04884"/>
    </source>
</evidence>
<reference evidence="7" key="1">
    <citation type="journal article" date="2018" name="DNA Res.">
        <title>Multiple hybrid de novo genome assembly of finger millet, an orphan allotetraploid crop.</title>
        <authorList>
            <person name="Hatakeyama M."/>
            <person name="Aluri S."/>
            <person name="Balachadran M.T."/>
            <person name="Sivarajan S.R."/>
            <person name="Patrignani A."/>
            <person name="Gruter S."/>
            <person name="Poveda L."/>
            <person name="Shimizu-Inatsugi R."/>
            <person name="Baeten J."/>
            <person name="Francoijs K.J."/>
            <person name="Nataraja K.N."/>
            <person name="Reddy Y.A.N."/>
            <person name="Phadnis S."/>
            <person name="Ravikumar R.L."/>
            <person name="Schlapbach R."/>
            <person name="Sreeman S.M."/>
            <person name="Shimizu K.K."/>
        </authorList>
    </citation>
    <scope>NUCLEOTIDE SEQUENCE</scope>
</reference>
<dbReference type="PANTHER" id="PTHR12770:SF31">
    <property type="entry name" value="RUS FAMILY MEMBER 1"/>
    <property type="match status" value="1"/>
</dbReference>
<dbReference type="InterPro" id="IPR006968">
    <property type="entry name" value="RUS_fam"/>
</dbReference>
<dbReference type="PANTHER" id="PTHR12770">
    <property type="entry name" value="RUS1 FAMILY PROTEIN C16ORF58"/>
    <property type="match status" value="1"/>
</dbReference>
<gene>
    <name evidence="7" type="primary">gb19030</name>
    <name evidence="7" type="ORF">PR202_gb19030</name>
</gene>
<evidence type="ECO:0000256" key="1">
    <source>
        <dbReference type="ARBA" id="ARBA00004370"/>
    </source>
</evidence>
<evidence type="ECO:0000256" key="4">
    <source>
        <dbReference type="ARBA" id="ARBA00022989"/>
    </source>
</evidence>
<accession>A0AAV5F8J8</accession>
<dbReference type="EMBL" id="BQKI01000082">
    <property type="protein sequence ID" value="GJN30700.1"/>
    <property type="molecule type" value="Genomic_DNA"/>
</dbReference>
<dbReference type="GO" id="GO:0016020">
    <property type="term" value="C:membrane"/>
    <property type="evidence" value="ECO:0007669"/>
    <property type="project" value="UniProtKB-SubCell"/>
</dbReference>
<comment type="similarity">
    <text evidence="2">Belongs to the RUS1 family.</text>
</comment>
<evidence type="ECO:0000313" key="8">
    <source>
        <dbReference type="Proteomes" id="UP001054889"/>
    </source>
</evidence>
<evidence type="ECO:0000313" key="7">
    <source>
        <dbReference type="EMBL" id="GJN30700.1"/>
    </source>
</evidence>
<dbReference type="AlphaFoldDB" id="A0AAV5F8J8"/>